<evidence type="ECO:0000313" key="2">
    <source>
        <dbReference type="EMBL" id="KAK6765724.1"/>
    </source>
</evidence>
<reference evidence="2 3" key="1">
    <citation type="submission" date="2023-08" db="EMBL/GenBank/DDBJ databases">
        <title>A Necator americanus chromosomal reference genome.</title>
        <authorList>
            <person name="Ilik V."/>
            <person name="Petrzelkova K.J."/>
            <person name="Pardy F."/>
            <person name="Fuh T."/>
            <person name="Niatou-Singa F.S."/>
            <person name="Gouil Q."/>
            <person name="Baker L."/>
            <person name="Ritchie M.E."/>
            <person name="Jex A.R."/>
            <person name="Gazzola D."/>
            <person name="Li H."/>
            <person name="Toshio Fujiwara R."/>
            <person name="Zhan B."/>
            <person name="Aroian R.V."/>
            <person name="Pafco B."/>
            <person name="Schwarz E.M."/>
        </authorList>
    </citation>
    <scope>NUCLEOTIDE SEQUENCE [LARGE SCALE GENOMIC DNA]</scope>
    <source>
        <strain evidence="2 3">Aroian</strain>
        <tissue evidence="2">Whole animal</tissue>
    </source>
</reference>
<sequence length="95" mass="10554">MEKPVVDPEGDQRTDPHQAGNPSTDPAKLQEETLITALTQQVALLECDQLEDPQQFVTHISTSLDTFHIPSSKASHCYGTYLYQRASLLALDDEI</sequence>
<evidence type="ECO:0000256" key="1">
    <source>
        <dbReference type="SAM" id="MobiDB-lite"/>
    </source>
</evidence>
<dbReference type="Proteomes" id="UP001303046">
    <property type="component" value="Unassembled WGS sequence"/>
</dbReference>
<name>A0ABR1ESV0_NECAM</name>
<comment type="caution">
    <text evidence="2">The sequence shown here is derived from an EMBL/GenBank/DDBJ whole genome shotgun (WGS) entry which is preliminary data.</text>
</comment>
<accession>A0ABR1ESV0</accession>
<feature type="compositionally biased region" description="Basic and acidic residues" evidence="1">
    <location>
        <begin position="1"/>
        <end position="16"/>
    </location>
</feature>
<proteinExistence type="predicted"/>
<keyword evidence="3" id="KW-1185">Reference proteome</keyword>
<gene>
    <name evidence="2" type="primary">Necator_chrX.g25727</name>
    <name evidence="2" type="ORF">RB195_025561</name>
</gene>
<organism evidence="2 3">
    <name type="scientific">Necator americanus</name>
    <name type="common">Human hookworm</name>
    <dbReference type="NCBI Taxonomy" id="51031"/>
    <lineage>
        <taxon>Eukaryota</taxon>
        <taxon>Metazoa</taxon>
        <taxon>Ecdysozoa</taxon>
        <taxon>Nematoda</taxon>
        <taxon>Chromadorea</taxon>
        <taxon>Rhabditida</taxon>
        <taxon>Rhabditina</taxon>
        <taxon>Rhabditomorpha</taxon>
        <taxon>Strongyloidea</taxon>
        <taxon>Ancylostomatidae</taxon>
        <taxon>Bunostominae</taxon>
        <taxon>Necator</taxon>
    </lineage>
</organism>
<dbReference type="EMBL" id="JAVFWL010000006">
    <property type="protein sequence ID" value="KAK6765724.1"/>
    <property type="molecule type" value="Genomic_DNA"/>
</dbReference>
<protein>
    <submittedName>
        <fullName evidence="2">Uncharacterized protein</fullName>
    </submittedName>
</protein>
<feature type="region of interest" description="Disordered" evidence="1">
    <location>
        <begin position="1"/>
        <end position="29"/>
    </location>
</feature>
<evidence type="ECO:0000313" key="3">
    <source>
        <dbReference type="Proteomes" id="UP001303046"/>
    </source>
</evidence>